<keyword evidence="1" id="KW-0521">NADP</keyword>
<dbReference type="InterPro" id="IPR002347">
    <property type="entry name" value="SDR_fam"/>
</dbReference>
<dbReference type="Pfam" id="PF00106">
    <property type="entry name" value="adh_short"/>
    <property type="match status" value="1"/>
</dbReference>
<dbReference type="Gene3D" id="3.40.50.720">
    <property type="entry name" value="NAD(P)-binding Rossmann-like Domain"/>
    <property type="match status" value="1"/>
</dbReference>
<dbReference type="AlphaFoldDB" id="A0AAD5DV17"/>
<protein>
    <submittedName>
        <fullName evidence="4">Uncharacterized protein</fullName>
    </submittedName>
</protein>
<organism evidence="4 5">
    <name type="scientific">Chlorella ohadii</name>
    <dbReference type="NCBI Taxonomy" id="2649997"/>
    <lineage>
        <taxon>Eukaryota</taxon>
        <taxon>Viridiplantae</taxon>
        <taxon>Chlorophyta</taxon>
        <taxon>core chlorophytes</taxon>
        <taxon>Trebouxiophyceae</taxon>
        <taxon>Chlorellales</taxon>
        <taxon>Chlorellaceae</taxon>
        <taxon>Chlorella clade</taxon>
        <taxon>Chlorella</taxon>
    </lineage>
</organism>
<name>A0AAD5DV17_9CHLO</name>
<dbReference type="PANTHER" id="PTHR43544">
    <property type="entry name" value="SHORT-CHAIN DEHYDROGENASE/REDUCTASE"/>
    <property type="match status" value="1"/>
</dbReference>
<proteinExistence type="inferred from homology"/>
<comment type="caution">
    <text evidence="4">The sequence shown here is derived from an EMBL/GenBank/DDBJ whole genome shotgun (WGS) entry which is preliminary data.</text>
</comment>
<sequence length="202" mass="21422">MATKTYLALAQQAGAGRVELVQLDTASSASIQACVDGLKGKLGHLDVVVNNAGVIDSLGPFEQVTEKELLDCFQTNTIGPFLFTQELKRAGLIGTPGGPSVVANISSILGSIGTDIFAAYPGYAYRMSKAALNSMTRYVDIALAQEGISLVSIHPGYVKTDINQGEGDITAEESVRGILQVLESGKDLHGRFYSWAGDELPW</sequence>
<dbReference type="PRINTS" id="PR00080">
    <property type="entry name" value="SDRFAMILY"/>
</dbReference>
<dbReference type="InterPro" id="IPR036291">
    <property type="entry name" value="NAD(P)-bd_dom_sf"/>
</dbReference>
<evidence type="ECO:0000313" key="5">
    <source>
        <dbReference type="Proteomes" id="UP001205105"/>
    </source>
</evidence>
<dbReference type="PANTHER" id="PTHR43544:SF7">
    <property type="entry name" value="NADB-LER2"/>
    <property type="match status" value="1"/>
</dbReference>
<dbReference type="Proteomes" id="UP001205105">
    <property type="component" value="Unassembled WGS sequence"/>
</dbReference>
<dbReference type="EMBL" id="JADXDR010000036">
    <property type="protein sequence ID" value="KAI7843656.1"/>
    <property type="molecule type" value="Genomic_DNA"/>
</dbReference>
<comment type="similarity">
    <text evidence="3">Belongs to the short-chain dehydrogenases/reductases (SDR) family.</text>
</comment>
<dbReference type="SUPFAM" id="SSF51735">
    <property type="entry name" value="NAD(P)-binding Rossmann-fold domains"/>
    <property type="match status" value="1"/>
</dbReference>
<accession>A0AAD5DV17</accession>
<dbReference type="GO" id="GO:0016491">
    <property type="term" value="F:oxidoreductase activity"/>
    <property type="evidence" value="ECO:0007669"/>
    <property type="project" value="UniProtKB-KW"/>
</dbReference>
<evidence type="ECO:0000256" key="1">
    <source>
        <dbReference type="ARBA" id="ARBA00022857"/>
    </source>
</evidence>
<dbReference type="PRINTS" id="PR00081">
    <property type="entry name" value="GDHRDH"/>
</dbReference>
<dbReference type="InterPro" id="IPR051468">
    <property type="entry name" value="Fungal_SecMetab_SDRs"/>
</dbReference>
<dbReference type="GO" id="GO:0005737">
    <property type="term" value="C:cytoplasm"/>
    <property type="evidence" value="ECO:0007669"/>
    <property type="project" value="TreeGrafter"/>
</dbReference>
<keyword evidence="5" id="KW-1185">Reference proteome</keyword>
<evidence type="ECO:0000313" key="4">
    <source>
        <dbReference type="EMBL" id="KAI7843656.1"/>
    </source>
</evidence>
<reference evidence="4" key="1">
    <citation type="submission" date="2020-11" db="EMBL/GenBank/DDBJ databases">
        <title>Chlorella ohadii genome sequencing and assembly.</title>
        <authorList>
            <person name="Murik O."/>
            <person name="Treves H."/>
            <person name="Kedem I."/>
            <person name="Shotland Y."/>
            <person name="Kaplan A."/>
        </authorList>
    </citation>
    <scope>NUCLEOTIDE SEQUENCE</scope>
    <source>
        <strain evidence="4">1</strain>
    </source>
</reference>
<evidence type="ECO:0000256" key="3">
    <source>
        <dbReference type="RuleBase" id="RU000363"/>
    </source>
</evidence>
<gene>
    <name evidence="4" type="ORF">COHA_002558</name>
</gene>
<keyword evidence="2" id="KW-0560">Oxidoreductase</keyword>
<evidence type="ECO:0000256" key="2">
    <source>
        <dbReference type="ARBA" id="ARBA00023002"/>
    </source>
</evidence>